<evidence type="ECO:0000313" key="2">
    <source>
        <dbReference type="EMBL" id="GAE91108.1"/>
    </source>
</evidence>
<keyword evidence="3" id="KW-1185">Reference proteome</keyword>
<sequence length="195" mass="22205">MSKWMANAYDTIMQPFEKNRFKKVRENLIRQATGDILEIGAGTGINFQYYKKDCIITAIEPDQAMRQLAFKRIGDRQITIHNEKAQSLPFEDQSFDTVVATLVFCTISDPEQALTEILRVLKPGGKALFFEHVRVGHPVIGPIQDILTPVWKRIAGGCHLNRDTEQLITDAGLLVTRSYAFYQTIFQVIETKKDN</sequence>
<keyword evidence="2" id="KW-0808">Transferase</keyword>
<dbReference type="OrthoDB" id="9772751at2"/>
<dbReference type="InterPro" id="IPR052356">
    <property type="entry name" value="Thiol_S-MT"/>
</dbReference>
<dbReference type="RefSeq" id="WP_035720757.1">
    <property type="nucleotide sequence ID" value="NZ_BAVS01000001.1"/>
</dbReference>
<dbReference type="Pfam" id="PF08241">
    <property type="entry name" value="Methyltransf_11"/>
    <property type="match status" value="1"/>
</dbReference>
<dbReference type="Gene3D" id="3.40.50.150">
    <property type="entry name" value="Vaccinia Virus protein VP39"/>
    <property type="match status" value="1"/>
</dbReference>
<dbReference type="InterPro" id="IPR029063">
    <property type="entry name" value="SAM-dependent_MTases_sf"/>
</dbReference>
<name>W4VE66_9BACI</name>
<dbReference type="SUPFAM" id="SSF53335">
    <property type="entry name" value="S-adenosyl-L-methionine-dependent methyltransferases"/>
    <property type="match status" value="1"/>
</dbReference>
<dbReference type="PANTHER" id="PTHR45036:SF1">
    <property type="entry name" value="METHYLTRANSFERASE LIKE 7A"/>
    <property type="match status" value="1"/>
</dbReference>
<dbReference type="STRING" id="1298598.JCM21714_45"/>
<proteinExistence type="predicted"/>
<dbReference type="AlphaFoldDB" id="W4VE66"/>
<dbReference type="eggNOG" id="COG2226">
    <property type="taxonomic scope" value="Bacteria"/>
</dbReference>
<dbReference type="PANTHER" id="PTHR45036">
    <property type="entry name" value="METHYLTRANSFERASE LIKE 7B"/>
    <property type="match status" value="1"/>
</dbReference>
<dbReference type="Proteomes" id="UP000019102">
    <property type="component" value="Unassembled WGS sequence"/>
</dbReference>
<evidence type="ECO:0000259" key="1">
    <source>
        <dbReference type="Pfam" id="PF08241"/>
    </source>
</evidence>
<protein>
    <submittedName>
        <fullName evidence="2">SAM-dependent methyltransferase</fullName>
    </submittedName>
</protein>
<accession>W4VE66</accession>
<reference evidence="2 3" key="1">
    <citation type="journal article" date="2014" name="Genome Announc.">
        <title>Draft Genome Sequence of the Boron-Tolerant and Moderately Halotolerant Bacterium Gracilibacillus boraciitolerans JCM 21714T.</title>
        <authorList>
            <person name="Ahmed I."/>
            <person name="Oshima K."/>
            <person name="Suda W."/>
            <person name="Kitamura K."/>
            <person name="Iida T."/>
            <person name="Ohmori Y."/>
            <person name="Fujiwara T."/>
            <person name="Hattori M."/>
            <person name="Ohkuma M."/>
        </authorList>
    </citation>
    <scope>NUCLEOTIDE SEQUENCE [LARGE SCALE GENOMIC DNA]</scope>
    <source>
        <strain evidence="2 3">JCM 21714</strain>
    </source>
</reference>
<dbReference type="EMBL" id="BAVS01000001">
    <property type="protein sequence ID" value="GAE91108.1"/>
    <property type="molecule type" value="Genomic_DNA"/>
</dbReference>
<gene>
    <name evidence="2" type="ORF">JCM21714_45</name>
</gene>
<feature type="domain" description="Methyltransferase type 11" evidence="1">
    <location>
        <begin position="37"/>
        <end position="129"/>
    </location>
</feature>
<dbReference type="InterPro" id="IPR013216">
    <property type="entry name" value="Methyltransf_11"/>
</dbReference>
<dbReference type="GO" id="GO:0032259">
    <property type="term" value="P:methylation"/>
    <property type="evidence" value="ECO:0007669"/>
    <property type="project" value="UniProtKB-KW"/>
</dbReference>
<organism evidence="2 3">
    <name type="scientific">Gracilibacillus boraciitolerans JCM 21714</name>
    <dbReference type="NCBI Taxonomy" id="1298598"/>
    <lineage>
        <taxon>Bacteria</taxon>
        <taxon>Bacillati</taxon>
        <taxon>Bacillota</taxon>
        <taxon>Bacilli</taxon>
        <taxon>Bacillales</taxon>
        <taxon>Bacillaceae</taxon>
        <taxon>Gracilibacillus</taxon>
    </lineage>
</organism>
<dbReference type="GO" id="GO:0008757">
    <property type="term" value="F:S-adenosylmethionine-dependent methyltransferase activity"/>
    <property type="evidence" value="ECO:0007669"/>
    <property type="project" value="InterPro"/>
</dbReference>
<comment type="caution">
    <text evidence="2">The sequence shown here is derived from an EMBL/GenBank/DDBJ whole genome shotgun (WGS) entry which is preliminary data.</text>
</comment>
<keyword evidence="2" id="KW-0489">Methyltransferase</keyword>
<dbReference type="CDD" id="cd02440">
    <property type="entry name" value="AdoMet_MTases"/>
    <property type="match status" value="1"/>
</dbReference>
<evidence type="ECO:0000313" key="3">
    <source>
        <dbReference type="Proteomes" id="UP000019102"/>
    </source>
</evidence>